<sequence>METVVFMGIQAAGKSTFFKAYFVDTHIRINLDMLRTRHRERLLIAACLGAKQPYVVENTNLTREDRARYIPPAKRAGFRVVGYAFRVELEEALVRNALRNVRRRVPEKAIRSAFRRWQSPAWEEGFDALFEVRSSGGEFQIAPIPREGKPPK</sequence>
<dbReference type="Proteomes" id="UP001162030">
    <property type="component" value="Chromosome"/>
</dbReference>
<dbReference type="EMBL" id="OX458333">
    <property type="protein sequence ID" value="CAI8760225.1"/>
    <property type="molecule type" value="Genomic_DNA"/>
</dbReference>
<evidence type="ECO:0000313" key="1">
    <source>
        <dbReference type="EMBL" id="CAI8760225.1"/>
    </source>
</evidence>
<name>A0ABM9HXZ2_9GAMM</name>
<dbReference type="Gene3D" id="3.40.50.300">
    <property type="entry name" value="P-loop containing nucleotide triphosphate hydrolases"/>
    <property type="match status" value="1"/>
</dbReference>
<dbReference type="InterPro" id="IPR027417">
    <property type="entry name" value="P-loop_NTPase"/>
</dbReference>
<gene>
    <name evidence="1" type="ORF">MSZNOR_0829</name>
</gene>
<keyword evidence="2" id="KW-1185">Reference proteome</keyword>
<keyword evidence="1" id="KW-0808">Transferase</keyword>
<dbReference type="RefSeq" id="WP_026611963.1">
    <property type="nucleotide sequence ID" value="NZ_OX458333.1"/>
</dbReference>
<accession>A0ABM9HXZ2</accession>
<reference evidence="1 2" key="1">
    <citation type="submission" date="2023-03" db="EMBL/GenBank/DDBJ databases">
        <authorList>
            <person name="Pearce D."/>
        </authorList>
    </citation>
    <scope>NUCLEOTIDE SEQUENCE [LARGE SCALE GENOMIC DNA]</scope>
    <source>
        <strain evidence="1">Msz</strain>
    </source>
</reference>
<proteinExistence type="predicted"/>
<dbReference type="Pfam" id="PF13671">
    <property type="entry name" value="AAA_33"/>
    <property type="match status" value="1"/>
</dbReference>
<dbReference type="SUPFAM" id="SSF52540">
    <property type="entry name" value="P-loop containing nucleoside triphosphate hydrolases"/>
    <property type="match status" value="1"/>
</dbReference>
<protein>
    <submittedName>
        <fullName evidence="1">Kinase</fullName>
    </submittedName>
</protein>
<dbReference type="PANTHER" id="PTHR12083:SF9">
    <property type="entry name" value="BIFUNCTIONAL POLYNUCLEOTIDE PHOSPHATASE_KINASE"/>
    <property type="match status" value="1"/>
</dbReference>
<organism evidence="1 2">
    <name type="scientific">Methylocaldum szegediense</name>
    <dbReference type="NCBI Taxonomy" id="73780"/>
    <lineage>
        <taxon>Bacteria</taxon>
        <taxon>Pseudomonadati</taxon>
        <taxon>Pseudomonadota</taxon>
        <taxon>Gammaproteobacteria</taxon>
        <taxon>Methylococcales</taxon>
        <taxon>Methylococcaceae</taxon>
        <taxon>Methylocaldum</taxon>
    </lineage>
</organism>
<dbReference type="PANTHER" id="PTHR12083">
    <property type="entry name" value="BIFUNCTIONAL POLYNUCLEOTIDE PHOSPHATASE/KINASE"/>
    <property type="match status" value="1"/>
</dbReference>
<evidence type="ECO:0000313" key="2">
    <source>
        <dbReference type="Proteomes" id="UP001162030"/>
    </source>
</evidence>
<keyword evidence="1" id="KW-0418">Kinase</keyword>
<dbReference type="GO" id="GO:0016301">
    <property type="term" value="F:kinase activity"/>
    <property type="evidence" value="ECO:0007669"/>
    <property type="project" value="UniProtKB-KW"/>
</dbReference>